<accession>A0A0C2VLZ1</accession>
<dbReference type="CDD" id="cd00093">
    <property type="entry name" value="HTH_XRE"/>
    <property type="match status" value="1"/>
</dbReference>
<reference evidence="2 3" key="1">
    <citation type="submission" date="2015-01" db="EMBL/GenBank/DDBJ databases">
        <title>Genome sequencing of Jeotgalibacillus soli.</title>
        <authorList>
            <person name="Goh K.M."/>
            <person name="Chan K.-G."/>
            <person name="Yaakop A.S."/>
            <person name="Ee R."/>
            <person name="Gan H.M."/>
            <person name="Chan C.S."/>
        </authorList>
    </citation>
    <scope>NUCLEOTIDE SEQUENCE [LARGE SCALE GENOMIC DNA]</scope>
    <source>
        <strain evidence="2 3">P9</strain>
    </source>
</reference>
<dbReference type="SMART" id="SM00530">
    <property type="entry name" value="HTH_XRE"/>
    <property type="match status" value="1"/>
</dbReference>
<protein>
    <recommendedName>
        <fullName evidence="1">HTH cro/C1-type domain-containing protein</fullName>
    </recommendedName>
</protein>
<evidence type="ECO:0000259" key="1">
    <source>
        <dbReference type="PROSITE" id="PS50943"/>
    </source>
</evidence>
<dbReference type="Gene3D" id="1.10.260.40">
    <property type="entry name" value="lambda repressor-like DNA-binding domains"/>
    <property type="match status" value="1"/>
</dbReference>
<dbReference type="RefSeq" id="WP_041089243.1">
    <property type="nucleotide sequence ID" value="NZ_JXRP01000018.1"/>
</dbReference>
<evidence type="ECO:0000313" key="2">
    <source>
        <dbReference type="EMBL" id="KIL44998.1"/>
    </source>
</evidence>
<organism evidence="2 3">
    <name type="scientific">Jeotgalibacillus soli</name>
    <dbReference type="NCBI Taxonomy" id="889306"/>
    <lineage>
        <taxon>Bacteria</taxon>
        <taxon>Bacillati</taxon>
        <taxon>Bacillota</taxon>
        <taxon>Bacilli</taxon>
        <taxon>Bacillales</taxon>
        <taxon>Caryophanaceae</taxon>
        <taxon>Jeotgalibacillus</taxon>
    </lineage>
</organism>
<sequence length="163" mass="19325">MNQQTELAKFIKEYREENDLTISALSELTGVSRPYLSQIENGKTPTKKTLEKMAEGMWKDEFQKMWNGPRLIEMAGYKLIPEEGEPGYDVYLKDQEVYEQMQNYERIIRFLEEDIKELSSFVELNKVFNEESKIILDNQHLTKNELEALRLLLKGIRINREEK</sequence>
<gene>
    <name evidence="2" type="ORF">KP78_25420</name>
</gene>
<feature type="domain" description="HTH cro/C1-type" evidence="1">
    <location>
        <begin position="11"/>
        <end position="55"/>
    </location>
</feature>
<dbReference type="OrthoDB" id="2306294at2"/>
<dbReference type="SUPFAM" id="SSF47413">
    <property type="entry name" value="lambda repressor-like DNA-binding domains"/>
    <property type="match status" value="1"/>
</dbReference>
<dbReference type="PROSITE" id="PS50943">
    <property type="entry name" value="HTH_CROC1"/>
    <property type="match status" value="1"/>
</dbReference>
<dbReference type="PATRIC" id="fig|889306.3.peg.2556"/>
<comment type="caution">
    <text evidence="2">The sequence shown here is derived from an EMBL/GenBank/DDBJ whole genome shotgun (WGS) entry which is preliminary data.</text>
</comment>
<keyword evidence="3" id="KW-1185">Reference proteome</keyword>
<dbReference type="InterPro" id="IPR010982">
    <property type="entry name" value="Lambda_DNA-bd_dom_sf"/>
</dbReference>
<dbReference type="GO" id="GO:0003677">
    <property type="term" value="F:DNA binding"/>
    <property type="evidence" value="ECO:0007669"/>
    <property type="project" value="InterPro"/>
</dbReference>
<dbReference type="InterPro" id="IPR001387">
    <property type="entry name" value="Cro/C1-type_HTH"/>
</dbReference>
<evidence type="ECO:0000313" key="3">
    <source>
        <dbReference type="Proteomes" id="UP000031938"/>
    </source>
</evidence>
<dbReference type="Proteomes" id="UP000031938">
    <property type="component" value="Unassembled WGS sequence"/>
</dbReference>
<dbReference type="AlphaFoldDB" id="A0A0C2VLZ1"/>
<dbReference type="EMBL" id="JXRP01000018">
    <property type="protein sequence ID" value="KIL44998.1"/>
    <property type="molecule type" value="Genomic_DNA"/>
</dbReference>
<dbReference type="STRING" id="889306.KP78_25420"/>
<proteinExistence type="predicted"/>
<name>A0A0C2VLZ1_9BACL</name>
<dbReference type="Pfam" id="PF01381">
    <property type="entry name" value="HTH_3"/>
    <property type="match status" value="1"/>
</dbReference>